<dbReference type="RefSeq" id="WP_076587778.1">
    <property type="nucleotide sequence ID" value="NZ_JABEYA020000017.1"/>
</dbReference>
<dbReference type="NCBIfam" id="NF006592">
    <property type="entry name" value="PRK09125.1"/>
    <property type="match status" value="1"/>
</dbReference>
<dbReference type="CDD" id="cd08041">
    <property type="entry name" value="OBF_kDNA_ligase_like"/>
    <property type="match status" value="1"/>
</dbReference>
<evidence type="ECO:0000256" key="5">
    <source>
        <dbReference type="ARBA" id="ARBA00023204"/>
    </source>
</evidence>
<dbReference type="PANTHER" id="PTHR47810">
    <property type="entry name" value="DNA LIGASE"/>
    <property type="match status" value="1"/>
</dbReference>
<keyword evidence="3" id="KW-0235">DNA replication</keyword>
<dbReference type="InterPro" id="IPR050326">
    <property type="entry name" value="NAD_dep_DNA_ligaseB"/>
</dbReference>
<dbReference type="EMBL" id="JAUFQC010000001">
    <property type="protein sequence ID" value="MDN3609946.1"/>
    <property type="molecule type" value="Genomic_DNA"/>
</dbReference>
<dbReference type="Pfam" id="PF14743">
    <property type="entry name" value="DNA_ligase_OB_2"/>
    <property type="match status" value="1"/>
</dbReference>
<evidence type="ECO:0000256" key="1">
    <source>
        <dbReference type="ARBA" id="ARBA00001968"/>
    </source>
</evidence>
<reference evidence="9" key="1">
    <citation type="journal article" date="2019" name="Int. J. Syst. Evol. Microbiol.">
        <title>The Global Catalogue of Microorganisms (GCM) 10K type strain sequencing project: providing services to taxonomists for standard genome sequencing and annotation.</title>
        <authorList>
            <consortium name="The Broad Institute Genomics Platform"/>
            <consortium name="The Broad Institute Genome Sequencing Center for Infectious Disease"/>
            <person name="Wu L."/>
            <person name="Ma J."/>
        </authorList>
    </citation>
    <scope>NUCLEOTIDE SEQUENCE [LARGE SCALE GENOMIC DNA]</scope>
    <source>
        <strain evidence="9">CECT 7398</strain>
    </source>
</reference>
<dbReference type="Gene3D" id="3.30.1490.70">
    <property type="match status" value="1"/>
</dbReference>
<dbReference type="InterPro" id="IPR012340">
    <property type="entry name" value="NA-bd_OB-fold"/>
</dbReference>
<sequence length="280" mass="31734">MRFHLTVIAIGVMISLNGQAEQNPEQFVPLVQAKIYQPGMNIADYWQSEKLDGIRAFWDGHELRTRTGKKIAAPPWFTRPLPQLPLDGELWAGRGNFHLVQRTVLDITPSQSAWQGIYFMLFDMPDGINRYPQRYSNLVNLVKRLGVNHIQYVEQTPIESRPALLKTLDSLASKGGEGLMLRRIDRLYQTGRSGALLKLKQHQDAEGLVVGYKMGKGKYGGKMGSLLVRLESGKQFYIGSGFTDQQRDSPPKVGTMVTFRYNGYTQNGIPKFARFMREIP</sequence>
<dbReference type="Gene3D" id="3.30.470.30">
    <property type="entry name" value="DNA ligase/mRNA capping enzyme"/>
    <property type="match status" value="1"/>
</dbReference>
<feature type="domain" description="ATP-dependent DNA ligase family profile" evidence="7">
    <location>
        <begin position="133"/>
        <end position="232"/>
    </location>
</feature>
<proteinExistence type="predicted"/>
<dbReference type="EC" id="6.5.1.1" evidence="8"/>
<dbReference type="PROSITE" id="PS50160">
    <property type="entry name" value="DNA_LIGASE_A3"/>
    <property type="match status" value="1"/>
</dbReference>
<comment type="caution">
    <text evidence="8">The sequence shown here is derived from an EMBL/GenBank/DDBJ whole genome shotgun (WGS) entry which is preliminary data.</text>
</comment>
<keyword evidence="5" id="KW-0234">DNA repair</keyword>
<comment type="catalytic activity">
    <reaction evidence="6">
        <text>ATP + (deoxyribonucleotide)n-3'-hydroxyl + 5'-phospho-(deoxyribonucleotide)m = (deoxyribonucleotide)n+m + AMP + diphosphate.</text>
        <dbReference type="EC" id="6.5.1.1"/>
    </reaction>
</comment>
<evidence type="ECO:0000313" key="8">
    <source>
        <dbReference type="EMBL" id="MDN3609946.1"/>
    </source>
</evidence>
<name>A0ABT8BSI7_9VIBR</name>
<keyword evidence="4" id="KW-0227">DNA damage</keyword>
<dbReference type="Gene3D" id="2.40.50.140">
    <property type="entry name" value="Nucleic acid-binding proteins"/>
    <property type="match status" value="1"/>
</dbReference>
<evidence type="ECO:0000256" key="4">
    <source>
        <dbReference type="ARBA" id="ARBA00022763"/>
    </source>
</evidence>
<evidence type="ECO:0000256" key="2">
    <source>
        <dbReference type="ARBA" id="ARBA00022598"/>
    </source>
</evidence>
<evidence type="ECO:0000313" key="9">
    <source>
        <dbReference type="Proteomes" id="UP001238540"/>
    </source>
</evidence>
<dbReference type="InterPro" id="IPR016059">
    <property type="entry name" value="DNA_ligase_ATP-dep_CS"/>
</dbReference>
<comment type="cofactor">
    <cofactor evidence="1">
        <name>a divalent metal cation</name>
        <dbReference type="ChEBI" id="CHEBI:60240"/>
    </cofactor>
</comment>
<dbReference type="SUPFAM" id="SSF56091">
    <property type="entry name" value="DNA ligase/mRNA capping enzyme, catalytic domain"/>
    <property type="match status" value="1"/>
</dbReference>
<evidence type="ECO:0000259" key="7">
    <source>
        <dbReference type="PROSITE" id="PS50160"/>
    </source>
</evidence>
<evidence type="ECO:0000256" key="6">
    <source>
        <dbReference type="ARBA" id="ARBA00034003"/>
    </source>
</evidence>
<dbReference type="PROSITE" id="PS00333">
    <property type="entry name" value="DNA_LIGASE_A2"/>
    <property type="match status" value="1"/>
</dbReference>
<protein>
    <submittedName>
        <fullName evidence="8">DNA ligase</fullName>
        <ecNumber evidence="8">6.5.1.1</ecNumber>
    </submittedName>
</protein>
<accession>A0ABT8BSI7</accession>
<dbReference type="InterPro" id="IPR029319">
    <property type="entry name" value="DNA_ligase_OB"/>
</dbReference>
<gene>
    <name evidence="8" type="ORF">QWZ16_09575</name>
</gene>
<keyword evidence="9" id="KW-1185">Reference proteome</keyword>
<organism evidence="8 9">
    <name type="scientific">Vibrio ostreicida</name>
    <dbReference type="NCBI Taxonomy" id="526588"/>
    <lineage>
        <taxon>Bacteria</taxon>
        <taxon>Pseudomonadati</taxon>
        <taxon>Pseudomonadota</taxon>
        <taxon>Gammaproteobacteria</taxon>
        <taxon>Vibrionales</taxon>
        <taxon>Vibrionaceae</taxon>
        <taxon>Vibrio</taxon>
    </lineage>
</organism>
<dbReference type="Proteomes" id="UP001238540">
    <property type="component" value="Unassembled WGS sequence"/>
</dbReference>
<dbReference type="InterPro" id="IPR012310">
    <property type="entry name" value="DNA_ligase_ATP-dep_cent"/>
</dbReference>
<keyword evidence="2 8" id="KW-0436">Ligase</keyword>
<evidence type="ECO:0000256" key="3">
    <source>
        <dbReference type="ARBA" id="ARBA00022705"/>
    </source>
</evidence>
<dbReference type="GO" id="GO:0003910">
    <property type="term" value="F:DNA ligase (ATP) activity"/>
    <property type="evidence" value="ECO:0007669"/>
    <property type="project" value="UniProtKB-EC"/>
</dbReference>
<dbReference type="SUPFAM" id="SSF50249">
    <property type="entry name" value="Nucleic acid-binding proteins"/>
    <property type="match status" value="1"/>
</dbReference>
<dbReference type="CDD" id="cd07896">
    <property type="entry name" value="Adenylation_kDNA_ligase_like"/>
    <property type="match status" value="1"/>
</dbReference>
<dbReference type="PANTHER" id="PTHR47810:SF1">
    <property type="entry name" value="DNA LIGASE B"/>
    <property type="match status" value="1"/>
</dbReference>